<dbReference type="RefSeq" id="WP_379881106.1">
    <property type="nucleotide sequence ID" value="NZ_JBHPON010000003.1"/>
</dbReference>
<name>A0ABW1L1F5_9PROT</name>
<keyword evidence="3" id="KW-1185">Reference proteome</keyword>
<proteinExistence type="predicted"/>
<accession>A0ABW1L1F5</accession>
<evidence type="ECO:0000259" key="1">
    <source>
        <dbReference type="Pfam" id="PF00112"/>
    </source>
</evidence>
<reference evidence="2 3" key="1">
    <citation type="submission" date="2024-09" db="EMBL/GenBank/DDBJ databases">
        <authorList>
            <person name="Zhang Z.-H."/>
        </authorList>
    </citation>
    <scope>NUCLEOTIDE SEQUENCE [LARGE SCALE GENOMIC DNA]</scope>
    <source>
        <strain evidence="2 3">HHTR114</strain>
    </source>
</reference>
<dbReference type="SUPFAM" id="SSF54001">
    <property type="entry name" value="Cysteine proteinases"/>
    <property type="match status" value="1"/>
</dbReference>
<organism evidence="2 3">
    <name type="scientific">Hyphococcus aureus</name>
    <dbReference type="NCBI Taxonomy" id="2666033"/>
    <lineage>
        <taxon>Bacteria</taxon>
        <taxon>Pseudomonadati</taxon>
        <taxon>Pseudomonadota</taxon>
        <taxon>Alphaproteobacteria</taxon>
        <taxon>Parvularculales</taxon>
        <taxon>Parvularculaceae</taxon>
        <taxon>Hyphococcus</taxon>
    </lineage>
</organism>
<dbReference type="CDD" id="cd02619">
    <property type="entry name" value="Peptidase_C1"/>
    <property type="match status" value="1"/>
</dbReference>
<dbReference type="EMBL" id="JBHPON010000003">
    <property type="protein sequence ID" value="MFC6037500.1"/>
    <property type="molecule type" value="Genomic_DNA"/>
</dbReference>
<protein>
    <submittedName>
        <fullName evidence="2">C1 family peptidase</fullName>
    </submittedName>
</protein>
<evidence type="ECO:0000313" key="2">
    <source>
        <dbReference type="EMBL" id="MFC6037500.1"/>
    </source>
</evidence>
<feature type="domain" description="Peptidase C1A papain C-terminal" evidence="1">
    <location>
        <begin position="120"/>
        <end position="206"/>
    </location>
</feature>
<evidence type="ECO:0000313" key="3">
    <source>
        <dbReference type="Proteomes" id="UP001596116"/>
    </source>
</evidence>
<dbReference type="Proteomes" id="UP001596116">
    <property type="component" value="Unassembled WGS sequence"/>
</dbReference>
<dbReference type="Gene3D" id="3.90.70.10">
    <property type="entry name" value="Cysteine proteinases"/>
    <property type="match status" value="1"/>
</dbReference>
<dbReference type="InterPro" id="IPR000668">
    <property type="entry name" value="Peptidase_C1A_C"/>
</dbReference>
<dbReference type="Pfam" id="PF00112">
    <property type="entry name" value="Peptidase_C1"/>
    <property type="match status" value="1"/>
</dbReference>
<dbReference type="InterPro" id="IPR038765">
    <property type="entry name" value="Papain-like_cys_pep_sf"/>
</dbReference>
<comment type="caution">
    <text evidence="2">The sequence shown here is derived from an EMBL/GenBank/DDBJ whole genome shotgun (WGS) entry which is preliminary data.</text>
</comment>
<sequence length="222" mass="24476">MTEDSIKIDLRNQFGDADNQGRRPTCLAFAASAAHRYCHAAEEPFCVEWLYFYAVTRAGDPPDAGSRIPDTTSVIRDIGQPVDAHWPYSVADPDPGNWRPPPTAPNDIFVADNDDADSRYDDISAALAKGVPTIIGLKIGNSFIHTIKNGEHALVDDDPEPVAQGAGHALLVVGAGLIESRNRLLVRNSWGPRWGDLGHAWITENYMNDRWMGGFRLKEKKK</sequence>
<gene>
    <name evidence="2" type="ORF">ACFMB1_18240</name>
</gene>